<gene>
    <name evidence="1" type="ORF">QPK29_017405</name>
</gene>
<proteinExistence type="predicted"/>
<organism evidence="1 2">
    <name type="scientific">Massilia orientalis</name>
    <dbReference type="NCBI Taxonomy" id="3050128"/>
    <lineage>
        <taxon>Bacteria</taxon>
        <taxon>Pseudomonadati</taxon>
        <taxon>Pseudomonadota</taxon>
        <taxon>Betaproteobacteria</taxon>
        <taxon>Burkholderiales</taxon>
        <taxon>Oxalobacteraceae</taxon>
        <taxon>Telluria group</taxon>
        <taxon>Massilia</taxon>
    </lineage>
</organism>
<protein>
    <submittedName>
        <fullName evidence="1">Oligosaccharide flippase family protein</fullName>
    </submittedName>
</protein>
<comment type="caution">
    <text evidence="1">The sequence shown here is derived from an EMBL/GenBank/DDBJ whole genome shotgun (WGS) entry which is preliminary data.</text>
</comment>
<keyword evidence="2" id="KW-1185">Reference proteome</keyword>
<sequence length="507" mass="55984">MDYPLSLKRNILANYVSQIYVTLIGIVMVPFYVRHMGTEAYGLVGFFTMMQAWFQLLDMGLTPTMARATARFNGGTSSALELRRLLRLLECFFVGLGLVGACVIFFASKTIATNWLKVQAIPLDDVKQAVILMGVTISLRWMSGLYRGAINGFERMVWLGGFNVGLATARFVLVVPLFIFVGATPLVFFTYQLVVAAIELTALVSKTYRLMPVLNASSIEKWDWAPLRSLLQFSLSIAFTSSVWVLVTQTDKLVLSKLLPLTEYAYFTLAVLVASGVTILSGPVSTALLPRLTKIAGAADDKALFEMYSQATQLVGAITIPTSLVLALFAEQVLWAWTGNALVAHHAAPVLALYAAGNGILTLGAFPYYLQYAKGDLKLHLRGNVLFIIVLIPALIYTTSHFGVIGAGSAWFGANLVYFLFWVPLVHRRFNANYHRTWLIRDVGGPLLVSMAAGFLMRNMISWPENRLIVAAILVVTGFVLVMSAFLASGRLRERIPLMFFRRSTET</sequence>
<evidence type="ECO:0000313" key="2">
    <source>
        <dbReference type="Proteomes" id="UP001168096"/>
    </source>
</evidence>
<evidence type="ECO:0000313" key="1">
    <source>
        <dbReference type="EMBL" id="MFJ1469490.1"/>
    </source>
</evidence>
<name>A0ACC7MDD5_9BURK</name>
<accession>A0ACC7MDD5</accession>
<dbReference type="Proteomes" id="UP001168096">
    <property type="component" value="Unassembled WGS sequence"/>
</dbReference>
<reference evidence="1" key="1">
    <citation type="submission" date="2024-11" db="EMBL/GenBank/DDBJ databases">
        <title>Description of Massilia orientalis sp. nov., isolated from rhizosphere soil of Ageratina adenophora.</title>
        <authorList>
            <person name="Wang Y."/>
        </authorList>
    </citation>
    <scope>NUCLEOTIDE SEQUENCE</scope>
    <source>
        <strain evidence="1">YIM B02787</strain>
    </source>
</reference>
<dbReference type="EMBL" id="JASNRB020000010">
    <property type="protein sequence ID" value="MFJ1469490.1"/>
    <property type="molecule type" value="Genomic_DNA"/>
</dbReference>